<evidence type="ECO:0000313" key="2">
    <source>
        <dbReference type="EMBL" id="OEH74950.1"/>
    </source>
</evidence>
<evidence type="ECO:0000256" key="1">
    <source>
        <dbReference type="SAM" id="MobiDB-lite"/>
    </source>
</evidence>
<dbReference type="VEuPathDB" id="ToxoDB:LOC34618712"/>
<organism evidence="2 3">
    <name type="scientific">Cyclospora cayetanensis</name>
    <dbReference type="NCBI Taxonomy" id="88456"/>
    <lineage>
        <taxon>Eukaryota</taxon>
        <taxon>Sar</taxon>
        <taxon>Alveolata</taxon>
        <taxon>Apicomplexa</taxon>
        <taxon>Conoidasida</taxon>
        <taxon>Coccidia</taxon>
        <taxon>Eucoccidiorida</taxon>
        <taxon>Eimeriorina</taxon>
        <taxon>Eimeriidae</taxon>
        <taxon>Cyclospora</taxon>
    </lineage>
</organism>
<dbReference type="AlphaFoldDB" id="A0A1D3CUT1"/>
<dbReference type="Proteomes" id="UP000095192">
    <property type="component" value="Unassembled WGS sequence"/>
</dbReference>
<sequence length="1037" mass="114207">MWRCVEAWRKGLAQQKRGSLTRSLVCNAVAALEEDRRLASCAPDSLLSAAKAAAAQGAGEQLCCSTNLAVPWLQLAAAEEAAGEIPESLRGNLWWPAVYLAFRSGDILVSILPSLPAPYEEWTAAVYLEDPCLVVLLQQTSLQAVQRNCEDKEGQRAADAQRRKSQRKACFRRQPRQHQGEGAIVVGYDSEGLERLLRSASPAAAASRRRGGAARQCSADGSAFAADAVAPASRHLASPETLRDTAGRRRRLAFLLELLLSCCPCEESLALSSPVMYLSFLCSLQRPRSKRLRQCLSRRCLLPAVLQQVTQEDFLHYRLLLLLVQEKQQSSQSEAHLLRGLRALRVAMVLLLLCNKFGCFESAALLHLSSDALHEAAEAACGAAALHRGGFVAESLGQGAATGGSLWGDEVWALERQERGSPSEGSVAEFLAQDLAASINSTFGCTDSSSAHVAGRLVFAAEPPAGFASGELDGVRSRLKAVLLSAMDEGLKGTDPLAKLVTLSQLPLFWSVPLLPAVLRDAFGAITKPGVLLEDSDATEGDLPPGLLEALLLHHQPQQQSPPQQQRFSADFSRSKSSSRREVLEYRLEDELWGSYFVLLDADNNCKSKRCSASPWTAFECEQEARRRGDIRSAVAASWLVTDERSTAEGLVDALSSRLFSDFAVEPNHQRLELRAFFLRAFNVLKRSSARVPRRLDVLAARGLFLSLLSSERFFEAMHTFNSMQLQLRLLPDSREEIAAYFAASHDTQLVAGILDALVFLLQQLLAQGYLLENLLPLERLLTFQLVATERLSTHDSPRIEATRSILTQLCLTSAHIEPVVIDVAVLEEQRAPWIQNINPPKSPGCTIPFHRVCLQYELRLAFESVYPLQEIQAMMLDQGISLEARRHNWDHLLHLCRRLSIEISPPKVEECVYQRHEACVEVLNELYNALTARSAEALKAPNPKPSEPSYAAPTASQLLNAEARRTNNGSSGSMNSGYLGAQKIVSFWRREKDLFLLQHHPKKRACSQHPWKAYLGEPMVAAAAHGEKSKAPLRAE</sequence>
<proteinExistence type="predicted"/>
<keyword evidence="3" id="KW-1185">Reference proteome</keyword>
<comment type="caution">
    <text evidence="2">The sequence shown here is derived from an EMBL/GenBank/DDBJ whole genome shotgun (WGS) entry which is preliminary data.</text>
</comment>
<reference evidence="2 3" key="1">
    <citation type="journal article" date="2016" name="BMC Genomics">
        <title>Comparative genomics reveals Cyclospora cayetanensis possesses coccidia-like metabolism and invasion components but unique surface antigens.</title>
        <authorList>
            <person name="Liu S."/>
            <person name="Wang L."/>
            <person name="Zheng H."/>
            <person name="Xu Z."/>
            <person name="Roellig D.M."/>
            <person name="Li N."/>
            <person name="Frace M.A."/>
            <person name="Tang K."/>
            <person name="Arrowood M.J."/>
            <person name="Moss D.M."/>
            <person name="Zhang L."/>
            <person name="Feng Y."/>
            <person name="Xiao L."/>
        </authorList>
    </citation>
    <scope>NUCLEOTIDE SEQUENCE [LARGE SCALE GENOMIC DNA]</scope>
    <source>
        <strain evidence="2 3">CHN_HEN01</strain>
    </source>
</reference>
<dbReference type="InterPro" id="IPR036872">
    <property type="entry name" value="CH_dom_sf"/>
</dbReference>
<dbReference type="Gene3D" id="1.10.418.10">
    <property type="entry name" value="Calponin-like domain"/>
    <property type="match status" value="1"/>
</dbReference>
<dbReference type="VEuPathDB" id="ToxoDB:cyc_01756"/>
<evidence type="ECO:0000313" key="3">
    <source>
        <dbReference type="Proteomes" id="UP000095192"/>
    </source>
</evidence>
<gene>
    <name evidence="2" type="ORF">cyc_01756</name>
</gene>
<accession>A0A1D3CUT1</accession>
<protein>
    <submittedName>
        <fullName evidence="2">Uncharacterized protein</fullName>
    </submittedName>
</protein>
<dbReference type="InParanoid" id="A0A1D3CUT1"/>
<feature type="region of interest" description="Disordered" evidence="1">
    <location>
        <begin position="155"/>
        <end position="176"/>
    </location>
</feature>
<name>A0A1D3CUT1_9EIME</name>
<dbReference type="EMBL" id="JROU02001861">
    <property type="protein sequence ID" value="OEH74950.1"/>
    <property type="molecule type" value="Genomic_DNA"/>
</dbReference>
<feature type="compositionally biased region" description="Basic residues" evidence="1">
    <location>
        <begin position="163"/>
        <end position="176"/>
    </location>
</feature>